<dbReference type="RefSeq" id="WP_350261073.1">
    <property type="nucleotide sequence ID" value="NZ_CP158292.1"/>
</dbReference>
<gene>
    <name evidence="7" type="ORF">AAF463_15665</name>
</gene>
<dbReference type="InterPro" id="IPR047141">
    <property type="entry name" value="Stealth"/>
</dbReference>
<dbReference type="PANTHER" id="PTHR24045">
    <property type="match status" value="1"/>
</dbReference>
<feature type="domain" description="Stealth protein CR1 conserved region 1" evidence="5">
    <location>
        <begin position="65"/>
        <end position="86"/>
    </location>
</feature>
<accession>A0AAU7TTI2</accession>
<keyword evidence="3" id="KW-0270">Exopolysaccharide synthesis</keyword>
<evidence type="ECO:0000256" key="3">
    <source>
        <dbReference type="ARBA" id="ARBA00023169"/>
    </source>
</evidence>
<feature type="domain" description="Stealth protein CR2 conserved region 2" evidence="4">
    <location>
        <begin position="104"/>
        <end position="207"/>
    </location>
</feature>
<dbReference type="GO" id="GO:0000271">
    <property type="term" value="P:polysaccharide biosynthetic process"/>
    <property type="evidence" value="ECO:0007669"/>
    <property type="project" value="UniProtKB-KW"/>
</dbReference>
<protein>
    <submittedName>
        <fullName evidence="7">Stealth CR1 domain-containing protein</fullName>
    </submittedName>
</protein>
<sequence>MKPNKMLTISLRKFRKLKRAPILFFRDYLLKRHPLVLNHNNIINATEGIIVSALQNSIASFKPAFKIDVVYTWVDANDSAWLQKKRLHSNADISYALYATEESRFSNHNELYYSLLSIEKNISWVNRIFIVTDNQKPLIPDSLKDRVVLVDHSEIIPQQYLPTFNSHVVEAYLHKIKGLSEHFIYFNDDFFVAQKNNPEHFFKSNGIASLFVSNKSTSYSPGEERTTATLSACQNCNDIFESNFAVRFDNTLTHTYVPLIKSVFEESASMFQHEIAAFSKNKFRAKNDLNVATFLVPYHQYILGKSAPNLDICFYFNIRSPASGSFYRALINGKKDNNLPHSFCANDFSSNEFNHDGYSERLNEFLSSFFIS</sequence>
<evidence type="ECO:0000256" key="1">
    <source>
        <dbReference type="ARBA" id="ARBA00007583"/>
    </source>
</evidence>
<organism evidence="7">
    <name type="scientific">Pantoea sp. BJ2</name>
    <dbReference type="NCBI Taxonomy" id="3141322"/>
    <lineage>
        <taxon>Bacteria</taxon>
        <taxon>Pseudomonadati</taxon>
        <taxon>Pseudomonadota</taxon>
        <taxon>Gammaproteobacteria</taxon>
        <taxon>Enterobacterales</taxon>
        <taxon>Erwiniaceae</taxon>
        <taxon>Pantoea</taxon>
    </lineage>
</organism>
<dbReference type="EMBL" id="CP158292">
    <property type="protein sequence ID" value="XBV44026.1"/>
    <property type="molecule type" value="Genomic_DNA"/>
</dbReference>
<reference evidence="7" key="1">
    <citation type="submission" date="2024-06" db="EMBL/GenBank/DDBJ databases">
        <title>Multiomics insights into the TNT degradation mechanism by Pantoea sp. BJ2 isolated from an ammunition destruction site.</title>
        <authorList>
            <person name="Luo J."/>
        </authorList>
    </citation>
    <scope>NUCLEOTIDE SEQUENCE</scope>
    <source>
        <strain evidence="7">BJ2</strain>
    </source>
</reference>
<feature type="domain" description="Stealth protein CR3 conserved region 3" evidence="6">
    <location>
        <begin position="253"/>
        <end position="295"/>
    </location>
</feature>
<dbReference type="InterPro" id="IPR031357">
    <property type="entry name" value="Stealth_CR3"/>
</dbReference>
<name>A0AAU7TTI2_9GAMM</name>
<dbReference type="InterPro" id="IPR021520">
    <property type="entry name" value="Stealth_CR2"/>
</dbReference>
<evidence type="ECO:0000256" key="2">
    <source>
        <dbReference type="ARBA" id="ARBA00022679"/>
    </source>
</evidence>
<keyword evidence="2" id="KW-0808">Transferase</keyword>
<dbReference type="InterPro" id="IPR031358">
    <property type="entry name" value="Stealth_CR1"/>
</dbReference>
<dbReference type="GO" id="GO:0016772">
    <property type="term" value="F:transferase activity, transferring phosphorus-containing groups"/>
    <property type="evidence" value="ECO:0007669"/>
    <property type="project" value="InterPro"/>
</dbReference>
<dbReference type="PANTHER" id="PTHR24045:SF0">
    <property type="entry name" value="N-ACETYLGLUCOSAMINE-1-PHOSPHOTRANSFERASE SUBUNITS ALPHA_BETA"/>
    <property type="match status" value="1"/>
</dbReference>
<evidence type="ECO:0000259" key="5">
    <source>
        <dbReference type="Pfam" id="PF17101"/>
    </source>
</evidence>
<evidence type="ECO:0000259" key="4">
    <source>
        <dbReference type="Pfam" id="PF11380"/>
    </source>
</evidence>
<comment type="similarity">
    <text evidence="1">Belongs to the stealth family.</text>
</comment>
<evidence type="ECO:0000259" key="6">
    <source>
        <dbReference type="Pfam" id="PF17102"/>
    </source>
</evidence>
<proteinExistence type="inferred from homology"/>
<dbReference type="Pfam" id="PF11380">
    <property type="entry name" value="Stealth_CR2"/>
    <property type="match status" value="1"/>
</dbReference>
<dbReference type="AlphaFoldDB" id="A0AAU7TTI2"/>
<dbReference type="Pfam" id="PF17101">
    <property type="entry name" value="Stealth_CR1"/>
    <property type="match status" value="1"/>
</dbReference>
<evidence type="ECO:0000313" key="7">
    <source>
        <dbReference type="EMBL" id="XBV44026.1"/>
    </source>
</evidence>
<dbReference type="Pfam" id="PF17102">
    <property type="entry name" value="Stealth_CR3"/>
    <property type="match status" value="1"/>
</dbReference>